<dbReference type="RefSeq" id="WP_145902685.1">
    <property type="nucleotide sequence ID" value="NZ_BAAAMZ010000020.1"/>
</dbReference>
<gene>
    <name evidence="2" type="ORF">FHX73_1172</name>
</gene>
<evidence type="ECO:0000259" key="1">
    <source>
        <dbReference type="Pfam" id="PF00668"/>
    </source>
</evidence>
<dbReference type="InterPro" id="IPR023213">
    <property type="entry name" value="CAT-like_dom_sf"/>
</dbReference>
<name>A0A561UAC8_9ACTN</name>
<dbReference type="Pfam" id="PF00668">
    <property type="entry name" value="Condensation"/>
    <property type="match status" value="1"/>
</dbReference>
<dbReference type="PANTHER" id="PTHR45527:SF1">
    <property type="entry name" value="FATTY ACID SYNTHASE"/>
    <property type="match status" value="1"/>
</dbReference>
<accession>A0A561UAC8</accession>
<dbReference type="Proteomes" id="UP000317940">
    <property type="component" value="Unassembled WGS sequence"/>
</dbReference>
<dbReference type="SUPFAM" id="SSF52777">
    <property type="entry name" value="CoA-dependent acyltransferases"/>
    <property type="match status" value="2"/>
</dbReference>
<dbReference type="OrthoDB" id="3403614at2"/>
<dbReference type="GO" id="GO:0044550">
    <property type="term" value="P:secondary metabolite biosynthetic process"/>
    <property type="evidence" value="ECO:0007669"/>
    <property type="project" value="TreeGrafter"/>
</dbReference>
<evidence type="ECO:0000313" key="2">
    <source>
        <dbReference type="EMBL" id="TWF96308.1"/>
    </source>
</evidence>
<dbReference type="Gene3D" id="3.30.559.10">
    <property type="entry name" value="Chloramphenicol acetyltransferase-like domain"/>
    <property type="match status" value="1"/>
</dbReference>
<keyword evidence="3" id="KW-1185">Reference proteome</keyword>
<dbReference type="PANTHER" id="PTHR45527">
    <property type="entry name" value="NONRIBOSOMAL PEPTIDE SYNTHETASE"/>
    <property type="match status" value="1"/>
</dbReference>
<evidence type="ECO:0000313" key="3">
    <source>
        <dbReference type="Proteomes" id="UP000317940"/>
    </source>
</evidence>
<proteinExistence type="predicted"/>
<dbReference type="InterPro" id="IPR001242">
    <property type="entry name" value="Condensation_dom"/>
</dbReference>
<dbReference type="Gene3D" id="3.30.559.30">
    <property type="entry name" value="Nonribosomal peptide synthetase, condensation domain"/>
    <property type="match status" value="1"/>
</dbReference>
<dbReference type="GO" id="GO:0003824">
    <property type="term" value="F:catalytic activity"/>
    <property type="evidence" value="ECO:0007669"/>
    <property type="project" value="InterPro"/>
</dbReference>
<protein>
    <submittedName>
        <fullName evidence="2">Condensation domain-containing protein</fullName>
    </submittedName>
</protein>
<dbReference type="GO" id="GO:0031177">
    <property type="term" value="F:phosphopantetheine binding"/>
    <property type="evidence" value="ECO:0007669"/>
    <property type="project" value="TreeGrafter"/>
</dbReference>
<dbReference type="EMBL" id="VIWT01000001">
    <property type="protein sequence ID" value="TWF96308.1"/>
    <property type="molecule type" value="Genomic_DNA"/>
</dbReference>
<dbReference type="GO" id="GO:0043041">
    <property type="term" value="P:amino acid activation for nonribosomal peptide biosynthetic process"/>
    <property type="evidence" value="ECO:0007669"/>
    <property type="project" value="TreeGrafter"/>
</dbReference>
<sequence>MGGQVTEFIEFHGQSHGTCRMTWGQRHVWETAFVPDPTAPFLNSSFSVDVTGHSLAEITDCTRLLLERHESLRTTYDPTGEAGPQQVVQGHGSVALQIREAGPHHVSDVLSRSMKQALEVPFTADEIPVRATVVMGGSAPRFLILNLFHMAVDRWGREIAERDFQKLLDGTAQTRRAYAAQPVHQPRDRALFEAGADGAHRSARAVSYLNRCLDGYQGPPARPAPGADEGARYQRAEMTSPNLFPLLETLASKYRVSVQTVFVAAFAAAMAATLDVDPVVFQISFSNRIDHSIKHSVGTYAQRAMVRIEVARAPFDELVSRAASGLLTAYRNAHYDPLAADFSDLVCLNLTAGQVVTADERPQPSAGNPLVPREPSTVRWQGGLDSYQGAGVYVMLRKIRGSASLGITLDTAWLSKDSVDAVLTHLEPLLTHVVSTC</sequence>
<dbReference type="GO" id="GO:0005737">
    <property type="term" value="C:cytoplasm"/>
    <property type="evidence" value="ECO:0007669"/>
    <property type="project" value="TreeGrafter"/>
</dbReference>
<feature type="domain" description="Condensation" evidence="1">
    <location>
        <begin position="63"/>
        <end position="336"/>
    </location>
</feature>
<dbReference type="AlphaFoldDB" id="A0A561UAC8"/>
<comment type="caution">
    <text evidence="2">The sequence shown here is derived from an EMBL/GenBank/DDBJ whole genome shotgun (WGS) entry which is preliminary data.</text>
</comment>
<organism evidence="2 3">
    <name type="scientific">Kitasatospora viridis</name>
    <dbReference type="NCBI Taxonomy" id="281105"/>
    <lineage>
        <taxon>Bacteria</taxon>
        <taxon>Bacillati</taxon>
        <taxon>Actinomycetota</taxon>
        <taxon>Actinomycetes</taxon>
        <taxon>Kitasatosporales</taxon>
        <taxon>Streptomycetaceae</taxon>
        <taxon>Kitasatospora</taxon>
    </lineage>
</organism>
<dbReference type="GO" id="GO:0008610">
    <property type="term" value="P:lipid biosynthetic process"/>
    <property type="evidence" value="ECO:0007669"/>
    <property type="project" value="UniProtKB-ARBA"/>
</dbReference>
<reference evidence="2 3" key="1">
    <citation type="submission" date="2019-06" db="EMBL/GenBank/DDBJ databases">
        <title>Sequencing the genomes of 1000 actinobacteria strains.</title>
        <authorList>
            <person name="Klenk H.-P."/>
        </authorList>
    </citation>
    <scope>NUCLEOTIDE SEQUENCE [LARGE SCALE GENOMIC DNA]</scope>
    <source>
        <strain evidence="2 3">DSM 44826</strain>
    </source>
</reference>